<feature type="compositionally biased region" description="Basic and acidic residues" evidence="1">
    <location>
        <begin position="130"/>
        <end position="141"/>
    </location>
</feature>
<evidence type="ECO:0000256" key="1">
    <source>
        <dbReference type="SAM" id="MobiDB-lite"/>
    </source>
</evidence>
<keyword evidence="3" id="KW-1185">Reference proteome</keyword>
<reference evidence="2" key="1">
    <citation type="submission" date="2022-06" db="EMBL/GenBank/DDBJ databases">
        <authorList>
            <consortium name="SYNGENTA / RWTH Aachen University"/>
        </authorList>
    </citation>
    <scope>NUCLEOTIDE SEQUENCE</scope>
</reference>
<feature type="region of interest" description="Disordered" evidence="1">
    <location>
        <begin position="112"/>
        <end position="197"/>
    </location>
</feature>
<proteinExistence type="predicted"/>
<accession>A0AAV0AF73</accession>
<evidence type="ECO:0000313" key="2">
    <source>
        <dbReference type="EMBL" id="CAH7666312.1"/>
    </source>
</evidence>
<name>A0AAV0AF73_PHAPC</name>
<dbReference type="AlphaFoldDB" id="A0AAV0AF73"/>
<sequence length="309" mass="33874">MPVGLGVEVIIAATRPGSKKCETCRVVEGVCAFDKTPVFTEGQKSYGFEHPIQEVPTDDFDSEVRSVLKKAGIPTGGIPILSREWTNHEGVVSNQVGSSECSARSQLRWAKEVSATQHAKRQKVKPSNSSKEDGGIDRHGNTAETEDDKYRPPIEVPNPPQGEFPIPLAGKYPANQSTSSLQAPLPHPPKIVSPGVRGVTPGVDDLEPWVPEGSELESKGFTHDRRLAMALLVDTHYQLGQGIRELIRGNPTKRFMELAAVSDQMELEMTEMIKEMGSWLEHLELNGMVPYEAWNGSKGKGRDEGDPEE</sequence>
<gene>
    <name evidence="2" type="ORF">PPACK8108_LOCUS661</name>
</gene>
<comment type="caution">
    <text evidence="2">The sequence shown here is derived from an EMBL/GenBank/DDBJ whole genome shotgun (WGS) entry which is preliminary data.</text>
</comment>
<organism evidence="2 3">
    <name type="scientific">Phakopsora pachyrhizi</name>
    <name type="common">Asian soybean rust disease fungus</name>
    <dbReference type="NCBI Taxonomy" id="170000"/>
    <lineage>
        <taxon>Eukaryota</taxon>
        <taxon>Fungi</taxon>
        <taxon>Dikarya</taxon>
        <taxon>Basidiomycota</taxon>
        <taxon>Pucciniomycotina</taxon>
        <taxon>Pucciniomycetes</taxon>
        <taxon>Pucciniales</taxon>
        <taxon>Phakopsoraceae</taxon>
        <taxon>Phakopsora</taxon>
    </lineage>
</organism>
<evidence type="ECO:0000313" key="3">
    <source>
        <dbReference type="Proteomes" id="UP001153365"/>
    </source>
</evidence>
<dbReference type="EMBL" id="CALTRL010000096">
    <property type="protein sequence ID" value="CAH7666312.1"/>
    <property type="molecule type" value="Genomic_DNA"/>
</dbReference>
<protein>
    <submittedName>
        <fullName evidence="2">Uncharacterized protein</fullName>
    </submittedName>
</protein>
<dbReference type="Proteomes" id="UP001153365">
    <property type="component" value="Unassembled WGS sequence"/>
</dbReference>